<feature type="non-terminal residue" evidence="2">
    <location>
        <position position="365"/>
    </location>
</feature>
<dbReference type="OrthoDB" id="1396433at2759"/>
<comment type="caution">
    <text evidence="2">The sequence shown here is derived from an EMBL/GenBank/DDBJ whole genome shotgun (WGS) entry which is preliminary data.</text>
</comment>
<reference evidence="2" key="1">
    <citation type="submission" date="2018-05" db="EMBL/GenBank/DDBJ databases">
        <title>Draft genome of Mucuna pruriens seed.</title>
        <authorList>
            <person name="Nnadi N.E."/>
            <person name="Vos R."/>
            <person name="Hasami M.H."/>
            <person name="Devisetty U.K."/>
            <person name="Aguiy J.C."/>
        </authorList>
    </citation>
    <scope>NUCLEOTIDE SEQUENCE [LARGE SCALE GENOMIC DNA]</scope>
    <source>
        <strain evidence="2">JCA_2017</strain>
    </source>
</reference>
<evidence type="ECO:0000313" key="3">
    <source>
        <dbReference type="Proteomes" id="UP000257109"/>
    </source>
</evidence>
<feature type="transmembrane region" description="Helical" evidence="1">
    <location>
        <begin position="155"/>
        <end position="180"/>
    </location>
</feature>
<feature type="transmembrane region" description="Helical" evidence="1">
    <location>
        <begin position="309"/>
        <end position="332"/>
    </location>
</feature>
<proteinExistence type="predicted"/>
<feature type="transmembrane region" description="Helical" evidence="1">
    <location>
        <begin position="207"/>
        <end position="228"/>
    </location>
</feature>
<dbReference type="AlphaFoldDB" id="A0A371FUT3"/>
<evidence type="ECO:0000313" key="2">
    <source>
        <dbReference type="EMBL" id="RDX81823.1"/>
    </source>
</evidence>
<name>A0A371FUT3_MUCPR</name>
<organism evidence="2 3">
    <name type="scientific">Mucuna pruriens</name>
    <name type="common">Velvet bean</name>
    <name type="synonym">Dolichos pruriens</name>
    <dbReference type="NCBI Taxonomy" id="157652"/>
    <lineage>
        <taxon>Eukaryota</taxon>
        <taxon>Viridiplantae</taxon>
        <taxon>Streptophyta</taxon>
        <taxon>Embryophyta</taxon>
        <taxon>Tracheophyta</taxon>
        <taxon>Spermatophyta</taxon>
        <taxon>Magnoliopsida</taxon>
        <taxon>eudicotyledons</taxon>
        <taxon>Gunneridae</taxon>
        <taxon>Pentapetalae</taxon>
        <taxon>rosids</taxon>
        <taxon>fabids</taxon>
        <taxon>Fabales</taxon>
        <taxon>Fabaceae</taxon>
        <taxon>Papilionoideae</taxon>
        <taxon>50 kb inversion clade</taxon>
        <taxon>NPAAA clade</taxon>
        <taxon>indigoferoid/millettioid clade</taxon>
        <taxon>Phaseoleae</taxon>
        <taxon>Mucuna</taxon>
    </lineage>
</organism>
<dbReference type="Proteomes" id="UP000257109">
    <property type="component" value="Unassembled WGS sequence"/>
</dbReference>
<gene>
    <name evidence="2" type="ORF">CR513_37455</name>
</gene>
<feature type="non-terminal residue" evidence="2">
    <location>
        <position position="1"/>
    </location>
</feature>
<dbReference type="EMBL" id="QJKJ01007818">
    <property type="protein sequence ID" value="RDX81823.1"/>
    <property type="molecule type" value="Genomic_DNA"/>
</dbReference>
<keyword evidence="1" id="KW-0812">Transmembrane</keyword>
<keyword evidence="1" id="KW-1133">Transmembrane helix</keyword>
<accession>A0A371FUT3</accession>
<dbReference type="PANTHER" id="PTHR33918">
    <property type="entry name" value="OS01G0704200 PROTEIN"/>
    <property type="match status" value="1"/>
</dbReference>
<dbReference type="GO" id="GO:0009507">
    <property type="term" value="C:chloroplast"/>
    <property type="evidence" value="ECO:0007669"/>
    <property type="project" value="TreeGrafter"/>
</dbReference>
<keyword evidence="1" id="KW-0472">Membrane</keyword>
<evidence type="ECO:0000256" key="1">
    <source>
        <dbReference type="SAM" id="Phobius"/>
    </source>
</evidence>
<feature type="transmembrane region" description="Helical" evidence="1">
    <location>
        <begin position="126"/>
        <end position="143"/>
    </location>
</feature>
<dbReference type="PANTHER" id="PTHR33918:SF2">
    <property type="entry name" value="OS01G0704200 PROTEIN"/>
    <property type="match status" value="1"/>
</dbReference>
<keyword evidence="3" id="KW-1185">Reference proteome</keyword>
<dbReference type="STRING" id="157652.A0A371FUT3"/>
<sequence>MATKIAFSFSSFHCFQHMRNAKLTLWQFVNQQNKSYRYIHGVPTLGGRVQKQQIALVVGSEDHSQISDNHDSNPEDIFPISNSSFQSSGNDGKPGVVSFYKRPSSRDNEVILSNSKRTLKNSISRFMAPAVIVASLFFPPVYLPEVLLRIYGDSTFTVSLIIFFTEAIFYCGVAVFLHLLDPLMRPIQLDPSANNSDTLTPKLGQRIYSAATLVLSLIIPMVIIGLAWLWAGPVALVALGPYLVSLIVEFTFEQHARYWKSPSWAAIPFIFQVYRLHQLYRTGNLLTYVSIELGATEMTVSKLHVTSSLAVLSSVLQILLVICIWSFSSLLVRFLSSASATMQVYKSARIHENRSDNPCSTKLLK</sequence>
<protein>
    <submittedName>
        <fullName evidence="2">Uncharacterized protein</fullName>
    </submittedName>
</protein>